<dbReference type="AlphaFoldDB" id="A0A421DJG6"/>
<name>A0A421DJG6_9GAMM</name>
<proteinExistence type="predicted"/>
<sequence length="109" mass="12676">MDKILISIKPNYINEILVGSKIVELRKRVGRLFTPNNEIYLYSSSPVKALVGKATIKKVVRKELASLHQIKDEILKDACITEYSFDEYFKKSKFCYMIYFGEITLIKHP</sequence>
<organism evidence="1 2">
    <name type="scientific">Brenneria alni</name>
    <dbReference type="NCBI Taxonomy" id="71656"/>
    <lineage>
        <taxon>Bacteria</taxon>
        <taxon>Pseudomonadati</taxon>
        <taxon>Pseudomonadota</taxon>
        <taxon>Gammaproteobacteria</taxon>
        <taxon>Enterobacterales</taxon>
        <taxon>Pectobacteriaceae</taxon>
        <taxon>Brenneria</taxon>
    </lineage>
</organism>
<dbReference type="SUPFAM" id="SSF88697">
    <property type="entry name" value="PUA domain-like"/>
    <property type="match status" value="1"/>
</dbReference>
<keyword evidence="2" id="KW-1185">Reference proteome</keyword>
<dbReference type="Gene3D" id="2.30.130.30">
    <property type="entry name" value="Hypothetical protein"/>
    <property type="match status" value="1"/>
</dbReference>
<dbReference type="InterPro" id="IPR015947">
    <property type="entry name" value="PUA-like_sf"/>
</dbReference>
<dbReference type="OrthoDB" id="9800495at2"/>
<protein>
    <recommendedName>
        <fullName evidence="3">ASCH domain-containing protein</fullName>
    </recommendedName>
</protein>
<gene>
    <name evidence="1" type="ORF">BIY29_17740</name>
</gene>
<comment type="caution">
    <text evidence="1">The sequence shown here is derived from an EMBL/GenBank/DDBJ whole genome shotgun (WGS) entry which is preliminary data.</text>
</comment>
<evidence type="ECO:0000313" key="1">
    <source>
        <dbReference type="EMBL" id="RLM18752.1"/>
    </source>
</evidence>
<accession>A0A421DJG6</accession>
<dbReference type="Proteomes" id="UP000285648">
    <property type="component" value="Unassembled WGS sequence"/>
</dbReference>
<reference evidence="1 2" key="1">
    <citation type="submission" date="2016-09" db="EMBL/GenBank/DDBJ databases">
        <authorList>
            <person name="Doonan J."/>
            <person name="Pachebat J.A."/>
            <person name="Golyshin P.N."/>
            <person name="Denman S."/>
            <person name="Mcdonald J.E."/>
        </authorList>
    </citation>
    <scope>NUCLEOTIDE SEQUENCE [LARGE SCALE GENOMIC DNA]</scope>
    <source>
        <strain evidence="1 2">NCPPB 3934</strain>
    </source>
</reference>
<evidence type="ECO:0000313" key="2">
    <source>
        <dbReference type="Proteomes" id="UP000285648"/>
    </source>
</evidence>
<dbReference type="RefSeq" id="WP_121576479.1">
    <property type="nucleotide sequence ID" value="NZ_MJLZ01000059.1"/>
</dbReference>
<evidence type="ECO:0008006" key="3">
    <source>
        <dbReference type="Google" id="ProtNLM"/>
    </source>
</evidence>
<dbReference type="EMBL" id="MJLZ01000059">
    <property type="protein sequence ID" value="RLM18752.1"/>
    <property type="molecule type" value="Genomic_DNA"/>
</dbReference>
<feature type="non-terminal residue" evidence="1">
    <location>
        <position position="109"/>
    </location>
</feature>